<feature type="compositionally biased region" description="Polar residues" evidence="1">
    <location>
        <begin position="301"/>
        <end position="347"/>
    </location>
</feature>
<organism evidence="3 4">
    <name type="scientific">Stanieria cyanosphaera (strain ATCC 29371 / PCC 7437)</name>
    <dbReference type="NCBI Taxonomy" id="111780"/>
    <lineage>
        <taxon>Bacteria</taxon>
        <taxon>Bacillati</taxon>
        <taxon>Cyanobacteriota</taxon>
        <taxon>Cyanophyceae</taxon>
        <taxon>Pleurocapsales</taxon>
        <taxon>Dermocarpellaceae</taxon>
        <taxon>Stanieria</taxon>
    </lineage>
</organism>
<feature type="compositionally biased region" description="Pro residues" evidence="1">
    <location>
        <begin position="250"/>
        <end position="271"/>
    </location>
</feature>
<dbReference type="OrthoDB" id="425813at2"/>
<dbReference type="EMBL" id="CP003653">
    <property type="protein sequence ID" value="AFZ34819.1"/>
    <property type="molecule type" value="Genomic_DNA"/>
</dbReference>
<dbReference type="Proteomes" id="UP000010473">
    <property type="component" value="Chromosome"/>
</dbReference>
<evidence type="ECO:0008006" key="5">
    <source>
        <dbReference type="Google" id="ProtNLM"/>
    </source>
</evidence>
<dbReference type="KEGG" id="scs:Sta7437_1249"/>
<dbReference type="InterPro" id="IPR025569">
    <property type="entry name" value="DUF4335"/>
</dbReference>
<dbReference type="RefSeq" id="WP_015192492.1">
    <property type="nucleotide sequence ID" value="NC_019748.1"/>
</dbReference>
<dbReference type="Pfam" id="PF14233">
    <property type="entry name" value="DUF4335"/>
    <property type="match status" value="1"/>
</dbReference>
<feature type="compositionally biased region" description="Polar residues" evidence="1">
    <location>
        <begin position="362"/>
        <end position="376"/>
    </location>
</feature>
<protein>
    <recommendedName>
        <fullName evidence="5">DUF4335 domain-containing protein</fullName>
    </recommendedName>
</protein>
<evidence type="ECO:0000256" key="2">
    <source>
        <dbReference type="SAM" id="Phobius"/>
    </source>
</evidence>
<dbReference type="AlphaFoldDB" id="K9XRV9"/>
<keyword evidence="2" id="KW-1133">Transmembrane helix</keyword>
<feature type="transmembrane region" description="Helical" evidence="2">
    <location>
        <begin position="173"/>
        <end position="197"/>
    </location>
</feature>
<sequence>MFSSHKIIRRFTPPTCTLEIWAENSLFYRWNNHNFLKNLQFKLSFDDPRLPTEKQITIQGDLYQLEQLYEVVNNYVHNFLQLSLVENYSPDQALLTKQSSQTITNTNQPQLQPLNLVNHELNLGNLNQQHLDQKIKLSSSQLFDIFTALEEYQTEISVFPQSLNNNKTSKNPLLWGSIAAVTLLAAGLTIIGTKVFYLSEKEANTVSVQKSSPTINPKINDIVPPKLPETENKPIVQPNLTGPLSSAEKLPPPPPVDLPKPPPNIPDPAKFPLPESNTFTIPQPAPPTVAVKPESVEKSPSLEQQITIQPNAVKPSSTNQKSPDNSKQDNLSESDSVPSQTNNQSENIDSSDISSIPSFSPEQKQNQIAAQTNQTSIPEIPQVKEIEQYFKTQWQTPEGLKQTLEYRLILSPNGSIKRIIPLGKTSQIYLDRTNIPLMGETFVSPLAKQEDATIRLLLSPDGEVKTFLE</sequence>
<proteinExistence type="predicted"/>
<keyword evidence="2" id="KW-0472">Membrane</keyword>
<name>K9XRV9_STAC7</name>
<accession>K9XRV9</accession>
<keyword evidence="4" id="KW-1185">Reference proteome</keyword>
<evidence type="ECO:0000313" key="4">
    <source>
        <dbReference type="Proteomes" id="UP000010473"/>
    </source>
</evidence>
<feature type="compositionally biased region" description="Low complexity" evidence="1">
    <location>
        <begin position="348"/>
        <end position="361"/>
    </location>
</feature>
<dbReference type="eggNOG" id="COG3266">
    <property type="taxonomic scope" value="Bacteria"/>
</dbReference>
<feature type="region of interest" description="Disordered" evidence="1">
    <location>
        <begin position="207"/>
        <end position="376"/>
    </location>
</feature>
<feature type="compositionally biased region" description="Polar residues" evidence="1">
    <location>
        <begin position="207"/>
        <end position="217"/>
    </location>
</feature>
<dbReference type="HOGENOM" id="CLU_038555_0_0_3"/>
<keyword evidence="2" id="KW-0812">Transmembrane</keyword>
<gene>
    <name evidence="3" type="ordered locus">Sta7437_1249</name>
</gene>
<evidence type="ECO:0000256" key="1">
    <source>
        <dbReference type="SAM" id="MobiDB-lite"/>
    </source>
</evidence>
<dbReference type="STRING" id="111780.Sta7437_1249"/>
<evidence type="ECO:0000313" key="3">
    <source>
        <dbReference type="EMBL" id="AFZ34819.1"/>
    </source>
</evidence>
<reference evidence="4" key="1">
    <citation type="journal article" date="2013" name="Proc. Natl. Acad. Sci. U.S.A.">
        <title>Improving the coverage of the cyanobacterial phylum using diversity-driven genome sequencing.</title>
        <authorList>
            <person name="Shih P.M."/>
            <person name="Wu D."/>
            <person name="Latifi A."/>
            <person name="Axen S.D."/>
            <person name="Fewer D.P."/>
            <person name="Talla E."/>
            <person name="Calteau A."/>
            <person name="Cai F."/>
            <person name="Tandeau de Marsac N."/>
            <person name="Rippka R."/>
            <person name="Herdman M."/>
            <person name="Sivonen K."/>
            <person name="Coursin T."/>
            <person name="Laurent T."/>
            <person name="Goodwin L."/>
            <person name="Nolan M."/>
            <person name="Davenport K.W."/>
            <person name="Han C.S."/>
            <person name="Rubin E.M."/>
            <person name="Eisen J.A."/>
            <person name="Woyke T."/>
            <person name="Gugger M."/>
            <person name="Kerfeld C.A."/>
        </authorList>
    </citation>
    <scope>NUCLEOTIDE SEQUENCE [LARGE SCALE GENOMIC DNA]</scope>
    <source>
        <strain evidence="4">ATCC 29371 / PCC 7437</strain>
    </source>
</reference>
<dbReference type="PATRIC" id="fig|111780.3.peg.1301"/>